<dbReference type="STRING" id="1427518.XSR1_30230"/>
<accession>W1J0H9</accession>
<dbReference type="PROSITE" id="PS50850">
    <property type="entry name" value="MFS"/>
    <property type="match status" value="1"/>
</dbReference>
<proteinExistence type="predicted"/>
<evidence type="ECO:0000313" key="6">
    <source>
        <dbReference type="EMBL" id="CDL83381.1"/>
    </source>
</evidence>
<feature type="domain" description="Major facilitator superfamily (MFS) profile" evidence="5">
    <location>
        <begin position="1"/>
        <end position="61"/>
    </location>
</feature>
<reference evidence="6" key="1">
    <citation type="submission" date="2013-11" db="EMBL/GenBank/DDBJ databases">
        <title>Draft genome sequence and annotation of the entomopathogenic bacteria, Xenorhabdus cabanillasi strain JM26 and Xenorhabdus szentirmai strain DSM 16338.</title>
        <authorList>
            <person name="Gualtieri M."/>
            <person name="Ogier J.C."/>
            <person name="Pages S."/>
            <person name="Givaudan A."/>
            <person name="Gaudriault S."/>
        </authorList>
    </citation>
    <scope>NUCLEOTIDE SEQUENCE [LARGE SCALE GENOMIC DNA]</scope>
    <source>
        <strain evidence="6">DSM 16338</strain>
    </source>
</reference>
<dbReference type="GO" id="GO:0022857">
    <property type="term" value="F:transmembrane transporter activity"/>
    <property type="evidence" value="ECO:0007669"/>
    <property type="project" value="InterPro"/>
</dbReference>
<dbReference type="InterPro" id="IPR020846">
    <property type="entry name" value="MFS_dom"/>
</dbReference>
<feature type="transmembrane region" description="Helical" evidence="4">
    <location>
        <begin position="33"/>
        <end position="53"/>
    </location>
</feature>
<dbReference type="Proteomes" id="UP000019202">
    <property type="component" value="Unassembled WGS sequence"/>
</dbReference>
<dbReference type="SUPFAM" id="SSF103473">
    <property type="entry name" value="MFS general substrate transporter"/>
    <property type="match status" value="1"/>
</dbReference>
<keyword evidence="7" id="KW-1185">Reference proteome</keyword>
<keyword evidence="3 4" id="KW-0472">Membrane</keyword>
<sequence>MAAQLVTAFTLAYVLGSPLFVAMLPMNKQRQGLLLALAIFFVANAASTLRTNFHTLLVLQP</sequence>
<evidence type="ECO:0000256" key="2">
    <source>
        <dbReference type="ARBA" id="ARBA00022989"/>
    </source>
</evidence>
<keyword evidence="2 4" id="KW-1133">Transmembrane helix</keyword>
<evidence type="ECO:0000313" key="7">
    <source>
        <dbReference type="Proteomes" id="UP000019202"/>
    </source>
</evidence>
<dbReference type="AlphaFoldDB" id="W1J0H9"/>
<evidence type="ECO:0000256" key="3">
    <source>
        <dbReference type="ARBA" id="ARBA00023136"/>
    </source>
</evidence>
<dbReference type="EMBL" id="CBXF010000088">
    <property type="protein sequence ID" value="CDL83381.1"/>
    <property type="molecule type" value="Genomic_DNA"/>
</dbReference>
<evidence type="ECO:0000256" key="1">
    <source>
        <dbReference type="ARBA" id="ARBA00022692"/>
    </source>
</evidence>
<gene>
    <name evidence="6" type="ORF">XSR1_30230</name>
</gene>
<name>W1J0H9_9GAMM</name>
<dbReference type="InterPro" id="IPR036259">
    <property type="entry name" value="MFS_trans_sf"/>
</dbReference>
<organism evidence="6 7">
    <name type="scientific">Xenorhabdus szentirmaii DSM 16338</name>
    <dbReference type="NCBI Taxonomy" id="1427518"/>
    <lineage>
        <taxon>Bacteria</taxon>
        <taxon>Pseudomonadati</taxon>
        <taxon>Pseudomonadota</taxon>
        <taxon>Gammaproteobacteria</taxon>
        <taxon>Enterobacterales</taxon>
        <taxon>Morganellaceae</taxon>
        <taxon>Xenorhabdus</taxon>
    </lineage>
</organism>
<feature type="transmembrane region" description="Helical" evidence="4">
    <location>
        <begin position="6"/>
        <end position="26"/>
    </location>
</feature>
<evidence type="ECO:0000259" key="5">
    <source>
        <dbReference type="PROSITE" id="PS50850"/>
    </source>
</evidence>
<keyword evidence="1 4" id="KW-0812">Transmembrane</keyword>
<evidence type="ECO:0000256" key="4">
    <source>
        <dbReference type="SAM" id="Phobius"/>
    </source>
</evidence>
<protein>
    <recommendedName>
        <fullName evidence="5">Major facilitator superfamily (MFS) profile domain-containing protein</fullName>
    </recommendedName>
</protein>
<comment type="caution">
    <text evidence="6">The sequence shown here is derived from an EMBL/GenBank/DDBJ whole genome shotgun (WGS) entry which is preliminary data.</text>
</comment>